<dbReference type="EMBL" id="JAPAAF010000072">
    <property type="protein sequence ID" value="MCW0484991.1"/>
    <property type="molecule type" value="Genomic_DNA"/>
</dbReference>
<sequence length="150" mass="16644">MGKDGETGRQIASFRFASFAMTTSDEVRGKRFCGEAAKPFTPPSNKHPSLRGTTVGSGEATSIQLTDCFTTFAMTTMGKDGTTSKQIATRQWPGKLLHFIPLAMTDWERTAQPFQMPVIARRHDCLSGFDGKQSVLNWFVQSIKQYIITN</sequence>
<organism evidence="2 3">
    <name type="scientific">Gaoshiqia sediminis</name>
    <dbReference type="NCBI Taxonomy" id="2986998"/>
    <lineage>
        <taxon>Bacteria</taxon>
        <taxon>Pseudomonadati</taxon>
        <taxon>Bacteroidota</taxon>
        <taxon>Bacteroidia</taxon>
        <taxon>Marinilabiliales</taxon>
        <taxon>Prolixibacteraceae</taxon>
        <taxon>Gaoshiqia</taxon>
    </lineage>
</organism>
<name>A0AA41YAY4_9BACT</name>
<feature type="compositionally biased region" description="Polar residues" evidence="1">
    <location>
        <begin position="43"/>
        <end position="58"/>
    </location>
</feature>
<proteinExistence type="predicted"/>
<dbReference type="Proteomes" id="UP001163821">
    <property type="component" value="Unassembled WGS sequence"/>
</dbReference>
<feature type="region of interest" description="Disordered" evidence="1">
    <location>
        <begin position="36"/>
        <end position="58"/>
    </location>
</feature>
<dbReference type="RefSeq" id="WP_282593576.1">
    <property type="nucleotide sequence ID" value="NZ_JAPAAF010000072.1"/>
</dbReference>
<comment type="caution">
    <text evidence="2">The sequence shown here is derived from an EMBL/GenBank/DDBJ whole genome shotgun (WGS) entry which is preliminary data.</text>
</comment>
<evidence type="ECO:0000313" key="2">
    <source>
        <dbReference type="EMBL" id="MCW0484991.1"/>
    </source>
</evidence>
<accession>A0AA41YAY4</accession>
<gene>
    <name evidence="2" type="ORF">N2K84_19815</name>
</gene>
<dbReference type="AlphaFoldDB" id="A0AA41YAY4"/>
<keyword evidence="3" id="KW-1185">Reference proteome</keyword>
<evidence type="ECO:0000313" key="3">
    <source>
        <dbReference type="Proteomes" id="UP001163821"/>
    </source>
</evidence>
<protein>
    <submittedName>
        <fullName evidence="2">Uncharacterized protein</fullName>
    </submittedName>
</protein>
<reference evidence="2" key="1">
    <citation type="submission" date="2022-10" db="EMBL/GenBank/DDBJ databases">
        <title>Gaoshiqiia sediminis gen. nov., sp. nov., isolated from coastal sediment.</title>
        <authorList>
            <person name="Yu W.X."/>
            <person name="Mu D.S."/>
            <person name="Du J.Z."/>
            <person name="Liang Y.Q."/>
        </authorList>
    </citation>
    <scope>NUCLEOTIDE SEQUENCE</scope>
    <source>
        <strain evidence="2">A06</strain>
    </source>
</reference>
<evidence type="ECO:0000256" key="1">
    <source>
        <dbReference type="SAM" id="MobiDB-lite"/>
    </source>
</evidence>